<comment type="caution">
    <text evidence="1">The sequence shown here is derived from an EMBL/GenBank/DDBJ whole genome shotgun (WGS) entry which is preliminary data.</text>
</comment>
<gene>
    <name evidence="1" type="ORF">POCTA_138.1.T2300006</name>
</gene>
<reference evidence="1" key="1">
    <citation type="submission" date="2021-01" db="EMBL/GenBank/DDBJ databases">
        <authorList>
            <consortium name="Genoscope - CEA"/>
            <person name="William W."/>
        </authorList>
    </citation>
    <scope>NUCLEOTIDE SEQUENCE</scope>
</reference>
<dbReference type="Proteomes" id="UP000683925">
    <property type="component" value="Unassembled WGS sequence"/>
</dbReference>
<sequence length="119" mass="13351">MERMMLIHLKIGLKYQSHQTRTHALGIGKGCSQFLIKGVAQVGNGKYQIVSDNEDIDEKVIDLQEDQQTPYLQAFKLESNIFNVVSITPNPESNVCLKKNQEITQFALDALTVIMIDSA</sequence>
<dbReference type="PANTHER" id="PTHR45737">
    <property type="entry name" value="VON WILLEBRAND FACTOR A DOMAIN-CONTAINING PROTEIN 5A"/>
    <property type="match status" value="1"/>
</dbReference>
<protein>
    <submittedName>
        <fullName evidence="1">Uncharacterized protein</fullName>
    </submittedName>
</protein>
<evidence type="ECO:0000313" key="1">
    <source>
        <dbReference type="EMBL" id="CAD8215338.1"/>
    </source>
</evidence>
<dbReference type="PANTHER" id="PTHR45737:SF6">
    <property type="entry name" value="VON WILLEBRAND FACTOR A DOMAIN-CONTAINING PROTEIN 5A"/>
    <property type="match status" value="1"/>
</dbReference>
<evidence type="ECO:0000313" key="2">
    <source>
        <dbReference type="Proteomes" id="UP000683925"/>
    </source>
</evidence>
<dbReference type="AlphaFoldDB" id="A0A8S1YNU9"/>
<proteinExistence type="predicted"/>
<name>A0A8S1YNU9_PAROT</name>
<dbReference type="OrthoDB" id="10540831at2759"/>
<dbReference type="EMBL" id="CAJJDP010000234">
    <property type="protein sequence ID" value="CAD8215338.1"/>
    <property type="molecule type" value="Genomic_DNA"/>
</dbReference>
<organism evidence="1 2">
    <name type="scientific">Paramecium octaurelia</name>
    <dbReference type="NCBI Taxonomy" id="43137"/>
    <lineage>
        <taxon>Eukaryota</taxon>
        <taxon>Sar</taxon>
        <taxon>Alveolata</taxon>
        <taxon>Ciliophora</taxon>
        <taxon>Intramacronucleata</taxon>
        <taxon>Oligohymenophorea</taxon>
        <taxon>Peniculida</taxon>
        <taxon>Parameciidae</taxon>
        <taxon>Paramecium</taxon>
    </lineage>
</organism>
<accession>A0A8S1YNU9</accession>
<keyword evidence="2" id="KW-1185">Reference proteome</keyword>